<dbReference type="Proteomes" id="UP000309038">
    <property type="component" value="Unassembled WGS sequence"/>
</dbReference>
<sequence length="456" mass="51856">MDAKLHITIPAGLHSNLSPRMPHYMPPEWTTHVSPEGGRFFVNSIMQVVTDTNIHDLQLYQRLQYGITEFQALSSQLDKGLPNHSELFIQLANPADEKCGQCNYYIVDHDTQTEYWLHPVDPYEMGIFRVTSESHIKYALQVHYWAHVEYFPHRPIPSTKRGELINILRHAQLDHLTSMTSTFPYGIKECEKFQAALLHVKEDDPDNFYTTSMTARLWAAVSQYKFDNCHGEEYARLDRLQYIGEQPVVQKNVGLTILFGLLLGFPKKVNEDLESVYVDDIVCETHWKKFMCDMTESWKDSRLMAIALFIMNAVFLVEPKGLASTITGLASICCCTGSLMCALVLLHQYSNGPKQTAAEAVEHLSQIEHEKYRLQPTAAVFSVPKAFVTWSTFFLVTEVFSIVLEFCTSAATLIVAAVFLTILGLLAVRSAVQYGMNRLHQYRRKSDPSLGSVLRC</sequence>
<feature type="transmembrane region" description="Helical" evidence="1">
    <location>
        <begin position="378"/>
        <end position="396"/>
    </location>
</feature>
<organism evidence="2 3">
    <name type="scientific">Hermanssonia centrifuga</name>
    <dbReference type="NCBI Taxonomy" id="98765"/>
    <lineage>
        <taxon>Eukaryota</taxon>
        <taxon>Fungi</taxon>
        <taxon>Dikarya</taxon>
        <taxon>Basidiomycota</taxon>
        <taxon>Agaricomycotina</taxon>
        <taxon>Agaricomycetes</taxon>
        <taxon>Polyporales</taxon>
        <taxon>Meruliaceae</taxon>
        <taxon>Hermanssonia</taxon>
    </lineage>
</organism>
<feature type="transmembrane region" description="Helical" evidence="1">
    <location>
        <begin position="323"/>
        <end position="346"/>
    </location>
</feature>
<protein>
    <recommendedName>
        <fullName evidence="4">WW domain-containing protein</fullName>
    </recommendedName>
</protein>
<name>A0A4V3XBF2_9APHY</name>
<keyword evidence="1" id="KW-0472">Membrane</keyword>
<keyword evidence="1" id="KW-0812">Transmembrane</keyword>
<reference evidence="2 3" key="1">
    <citation type="submission" date="2019-02" db="EMBL/GenBank/DDBJ databases">
        <title>Genome sequencing of the rare red list fungi Phlebia centrifuga.</title>
        <authorList>
            <person name="Buettner E."/>
            <person name="Kellner H."/>
        </authorList>
    </citation>
    <scope>NUCLEOTIDE SEQUENCE [LARGE SCALE GENOMIC DNA]</scope>
    <source>
        <strain evidence="2 3">DSM 108282</strain>
    </source>
</reference>
<gene>
    <name evidence="2" type="ORF">EW026_g968</name>
</gene>
<keyword evidence="1" id="KW-1133">Transmembrane helix</keyword>
<evidence type="ECO:0000256" key="1">
    <source>
        <dbReference type="SAM" id="Phobius"/>
    </source>
</evidence>
<keyword evidence="3" id="KW-1185">Reference proteome</keyword>
<evidence type="ECO:0000313" key="3">
    <source>
        <dbReference type="Proteomes" id="UP000309038"/>
    </source>
</evidence>
<dbReference type="AlphaFoldDB" id="A0A4V3XBF2"/>
<evidence type="ECO:0008006" key="4">
    <source>
        <dbReference type="Google" id="ProtNLM"/>
    </source>
</evidence>
<dbReference type="EMBL" id="SGPJ01000016">
    <property type="protein sequence ID" value="THH01833.1"/>
    <property type="molecule type" value="Genomic_DNA"/>
</dbReference>
<comment type="caution">
    <text evidence="2">The sequence shown here is derived from an EMBL/GenBank/DDBJ whole genome shotgun (WGS) entry which is preliminary data.</text>
</comment>
<evidence type="ECO:0000313" key="2">
    <source>
        <dbReference type="EMBL" id="THH01833.1"/>
    </source>
</evidence>
<accession>A0A4V3XBF2</accession>
<feature type="transmembrane region" description="Helical" evidence="1">
    <location>
        <begin position="402"/>
        <end position="428"/>
    </location>
</feature>
<proteinExistence type="predicted"/>